<dbReference type="OrthoDB" id="9785497at2"/>
<reference evidence="12 13" key="1">
    <citation type="submission" date="2016-10" db="EMBL/GenBank/DDBJ databases">
        <authorList>
            <person name="de Groot N.N."/>
        </authorList>
    </citation>
    <scope>NUCLEOTIDE SEQUENCE [LARGE SCALE GENOMIC DNA]</scope>
    <source>
        <strain evidence="12 13">CECT 7543</strain>
    </source>
</reference>
<feature type="domain" description="MsrB" evidence="11">
    <location>
        <begin position="49"/>
        <end position="170"/>
    </location>
</feature>
<dbReference type="EC" id="1.8.4.12" evidence="3"/>
<sequence length="172" mass="18690">MFSRRQFLVAGGGLGAAALVVGVLPKFAASTALVSDASAEEVFEVAHSDSEWRAMLSPEQYEILRKEGTERAYSSPLNNEHREGLFVCAGCNLPLFSSKTKFDSGTGWPSFWTPLDNAVATRQDRSLGVVREEVHCRRCGGHLGHVFDDGPKPTGLRYCMNGLALTFVPQAV</sequence>
<dbReference type="InterPro" id="IPR006311">
    <property type="entry name" value="TAT_signal"/>
</dbReference>
<dbReference type="PANTHER" id="PTHR10173">
    <property type="entry name" value="METHIONINE SULFOXIDE REDUCTASE"/>
    <property type="match status" value="1"/>
</dbReference>
<keyword evidence="7" id="KW-0862">Zinc</keyword>
<dbReference type="InterPro" id="IPR002579">
    <property type="entry name" value="Met_Sox_Rdtase_MsrB_dom"/>
</dbReference>
<dbReference type="AlphaFoldDB" id="A0A1H0H540"/>
<dbReference type="InterPro" id="IPR011057">
    <property type="entry name" value="Mss4-like_sf"/>
</dbReference>
<comment type="catalytic activity">
    <reaction evidence="9">
        <text>L-methionyl-[protein] + [thioredoxin]-disulfide + H2O = L-methionyl-(R)-S-oxide-[protein] + [thioredoxin]-dithiol</text>
        <dbReference type="Rhea" id="RHEA:24164"/>
        <dbReference type="Rhea" id="RHEA-COMP:10698"/>
        <dbReference type="Rhea" id="RHEA-COMP:10700"/>
        <dbReference type="Rhea" id="RHEA-COMP:12313"/>
        <dbReference type="Rhea" id="RHEA-COMP:12314"/>
        <dbReference type="ChEBI" id="CHEBI:15377"/>
        <dbReference type="ChEBI" id="CHEBI:16044"/>
        <dbReference type="ChEBI" id="CHEBI:29950"/>
        <dbReference type="ChEBI" id="CHEBI:45764"/>
        <dbReference type="ChEBI" id="CHEBI:50058"/>
        <dbReference type="EC" id="1.8.4.12"/>
    </reaction>
</comment>
<dbReference type="Gene3D" id="2.170.150.20">
    <property type="entry name" value="Peptide methionine sulfoxide reductase"/>
    <property type="match status" value="1"/>
</dbReference>
<dbReference type="Pfam" id="PF10518">
    <property type="entry name" value="TAT_signal"/>
    <property type="match status" value="1"/>
</dbReference>
<name>A0A1H0H540_9PSED</name>
<dbReference type="PROSITE" id="PS51318">
    <property type="entry name" value="TAT"/>
    <property type="match status" value="1"/>
</dbReference>
<dbReference type="PROSITE" id="PS51790">
    <property type="entry name" value="MSRB"/>
    <property type="match status" value="1"/>
</dbReference>
<evidence type="ECO:0000256" key="10">
    <source>
        <dbReference type="ARBA" id="ARBA00075819"/>
    </source>
</evidence>
<dbReference type="FunFam" id="2.170.150.20:FF:000001">
    <property type="entry name" value="Peptide methionine sulfoxide reductase MsrB"/>
    <property type="match status" value="1"/>
</dbReference>
<evidence type="ECO:0000259" key="11">
    <source>
        <dbReference type="PROSITE" id="PS51790"/>
    </source>
</evidence>
<evidence type="ECO:0000256" key="7">
    <source>
        <dbReference type="ARBA" id="ARBA00022833"/>
    </source>
</evidence>
<evidence type="ECO:0000313" key="12">
    <source>
        <dbReference type="EMBL" id="SDO14258.1"/>
    </source>
</evidence>
<dbReference type="Pfam" id="PF01641">
    <property type="entry name" value="SelR"/>
    <property type="match status" value="1"/>
</dbReference>
<evidence type="ECO:0000256" key="2">
    <source>
        <dbReference type="ARBA" id="ARBA00007174"/>
    </source>
</evidence>
<evidence type="ECO:0000256" key="1">
    <source>
        <dbReference type="ARBA" id="ARBA00001947"/>
    </source>
</evidence>
<evidence type="ECO:0000313" key="13">
    <source>
        <dbReference type="Proteomes" id="UP000198827"/>
    </source>
</evidence>
<proteinExistence type="inferred from homology"/>
<dbReference type="NCBIfam" id="TIGR00357">
    <property type="entry name" value="peptide-methionine (R)-S-oxide reductase MsrB"/>
    <property type="match status" value="1"/>
</dbReference>
<dbReference type="Proteomes" id="UP000198827">
    <property type="component" value="Chromosome I"/>
</dbReference>
<keyword evidence="6" id="KW-0732">Signal</keyword>
<dbReference type="GO" id="GO:0033743">
    <property type="term" value="F:peptide-methionine (R)-S-oxide reductase activity"/>
    <property type="evidence" value="ECO:0007669"/>
    <property type="project" value="UniProtKB-EC"/>
</dbReference>
<dbReference type="GO" id="GO:0030091">
    <property type="term" value="P:protein repair"/>
    <property type="evidence" value="ECO:0007669"/>
    <property type="project" value="InterPro"/>
</dbReference>
<evidence type="ECO:0000256" key="8">
    <source>
        <dbReference type="ARBA" id="ARBA00023002"/>
    </source>
</evidence>
<organism evidence="12 13">
    <name type="scientific">Pseudomonas arsenicoxydans</name>
    <dbReference type="NCBI Taxonomy" id="702115"/>
    <lineage>
        <taxon>Bacteria</taxon>
        <taxon>Pseudomonadati</taxon>
        <taxon>Pseudomonadota</taxon>
        <taxon>Gammaproteobacteria</taxon>
        <taxon>Pseudomonadales</taxon>
        <taxon>Pseudomonadaceae</taxon>
        <taxon>Pseudomonas</taxon>
    </lineage>
</organism>
<dbReference type="SUPFAM" id="SSF51316">
    <property type="entry name" value="Mss4-like"/>
    <property type="match status" value="1"/>
</dbReference>
<dbReference type="GO" id="GO:0006979">
    <property type="term" value="P:response to oxidative stress"/>
    <property type="evidence" value="ECO:0007669"/>
    <property type="project" value="InterPro"/>
</dbReference>
<evidence type="ECO:0000256" key="5">
    <source>
        <dbReference type="ARBA" id="ARBA00022723"/>
    </source>
</evidence>
<evidence type="ECO:0000256" key="4">
    <source>
        <dbReference type="ARBA" id="ARBA00021130"/>
    </source>
</evidence>
<keyword evidence="8" id="KW-0560">Oxidoreductase</keyword>
<dbReference type="EMBL" id="LT629705">
    <property type="protein sequence ID" value="SDO14258.1"/>
    <property type="molecule type" value="Genomic_DNA"/>
</dbReference>
<evidence type="ECO:0000256" key="3">
    <source>
        <dbReference type="ARBA" id="ARBA00012499"/>
    </source>
</evidence>
<comment type="cofactor">
    <cofactor evidence="1">
        <name>Zn(2+)</name>
        <dbReference type="ChEBI" id="CHEBI:29105"/>
    </cofactor>
</comment>
<comment type="similarity">
    <text evidence="2">Belongs to the MsrB Met sulfoxide reductase family.</text>
</comment>
<dbReference type="GO" id="GO:0046872">
    <property type="term" value="F:metal ion binding"/>
    <property type="evidence" value="ECO:0007669"/>
    <property type="project" value="UniProtKB-KW"/>
</dbReference>
<dbReference type="PANTHER" id="PTHR10173:SF57">
    <property type="entry name" value="PEPTIDE-METHIONINE (R)-S-OXIDE REDUCTASE"/>
    <property type="match status" value="1"/>
</dbReference>
<keyword evidence="5" id="KW-0479">Metal-binding</keyword>
<protein>
    <recommendedName>
        <fullName evidence="4">Peptide methionine sulfoxide reductase MsrB</fullName>
        <ecNumber evidence="3">1.8.4.12</ecNumber>
    </recommendedName>
    <alternativeName>
        <fullName evidence="10">Peptide-methionine (R)-S-oxide reductase</fullName>
    </alternativeName>
</protein>
<gene>
    <name evidence="12" type="ORF">SAMN04489798_2141</name>
</gene>
<dbReference type="InterPro" id="IPR019546">
    <property type="entry name" value="TAT_signal_bac_arc"/>
</dbReference>
<dbReference type="GO" id="GO:0005737">
    <property type="term" value="C:cytoplasm"/>
    <property type="evidence" value="ECO:0007669"/>
    <property type="project" value="TreeGrafter"/>
</dbReference>
<dbReference type="InterPro" id="IPR028427">
    <property type="entry name" value="Met_Sox_Rdtase_MsrB"/>
</dbReference>
<dbReference type="RefSeq" id="WP_090180355.1">
    <property type="nucleotide sequence ID" value="NZ_LT629705.1"/>
</dbReference>
<accession>A0A1H0H540</accession>
<evidence type="ECO:0000256" key="9">
    <source>
        <dbReference type="ARBA" id="ARBA00048488"/>
    </source>
</evidence>
<evidence type="ECO:0000256" key="6">
    <source>
        <dbReference type="ARBA" id="ARBA00022729"/>
    </source>
</evidence>